<dbReference type="Gene3D" id="1.10.246.130">
    <property type="match status" value="1"/>
</dbReference>
<reference evidence="2 3" key="1">
    <citation type="journal article" date="2024" name="Nat. Commun.">
        <title>Phylogenomics reveals the evolutionary origins of lichenization in chlorophyte algae.</title>
        <authorList>
            <person name="Puginier C."/>
            <person name="Libourel C."/>
            <person name="Otte J."/>
            <person name="Skaloud P."/>
            <person name="Haon M."/>
            <person name="Grisel S."/>
            <person name="Petersen M."/>
            <person name="Berrin J.G."/>
            <person name="Delaux P.M."/>
            <person name="Dal Grande F."/>
            <person name="Keller J."/>
        </authorList>
    </citation>
    <scope>NUCLEOTIDE SEQUENCE [LARGE SCALE GENOMIC DNA]</scope>
    <source>
        <strain evidence="2 3">SAG 245.80</strain>
    </source>
</reference>
<dbReference type="SUPFAM" id="SSF56235">
    <property type="entry name" value="N-terminal nucleophile aminohydrolases (Ntn hydrolases)"/>
    <property type="match status" value="1"/>
</dbReference>
<evidence type="ECO:0000256" key="1">
    <source>
        <dbReference type="SAM" id="MobiDB-lite"/>
    </source>
</evidence>
<organism evidence="2 3">
    <name type="scientific">Elliptochloris bilobata</name>
    <dbReference type="NCBI Taxonomy" id="381761"/>
    <lineage>
        <taxon>Eukaryota</taxon>
        <taxon>Viridiplantae</taxon>
        <taxon>Chlorophyta</taxon>
        <taxon>core chlorophytes</taxon>
        <taxon>Trebouxiophyceae</taxon>
        <taxon>Trebouxiophyceae incertae sedis</taxon>
        <taxon>Elliptochloris clade</taxon>
        <taxon>Elliptochloris</taxon>
    </lineage>
</organism>
<name>A0AAW1RNC9_9CHLO</name>
<protein>
    <recommendedName>
        <fullName evidence="4">Gamma-glutamyltransferase</fullName>
    </recommendedName>
</protein>
<dbReference type="PRINTS" id="PR01210">
    <property type="entry name" value="GGTRANSPTASE"/>
</dbReference>
<dbReference type="AlphaFoldDB" id="A0AAW1RNC9"/>
<dbReference type="Pfam" id="PF01019">
    <property type="entry name" value="G_glu_transpept"/>
    <property type="match status" value="1"/>
</dbReference>
<evidence type="ECO:0000313" key="3">
    <source>
        <dbReference type="Proteomes" id="UP001445335"/>
    </source>
</evidence>
<comment type="caution">
    <text evidence="2">The sequence shown here is derived from an EMBL/GenBank/DDBJ whole genome shotgun (WGS) entry which is preliminary data.</text>
</comment>
<dbReference type="InterPro" id="IPR029055">
    <property type="entry name" value="Ntn_hydrolases_N"/>
</dbReference>
<evidence type="ECO:0008006" key="4">
    <source>
        <dbReference type="Google" id="ProtNLM"/>
    </source>
</evidence>
<dbReference type="EMBL" id="JALJOU010000028">
    <property type="protein sequence ID" value="KAK9835342.1"/>
    <property type="molecule type" value="Genomic_DNA"/>
</dbReference>
<dbReference type="PANTHER" id="PTHR43881:SF1">
    <property type="entry name" value="GAMMA-GLUTAMYLTRANSPEPTIDASE (AFU_ORTHOLOGUE AFUA_4G13580)"/>
    <property type="match status" value="1"/>
</dbReference>
<keyword evidence="3" id="KW-1185">Reference proteome</keyword>
<proteinExistence type="predicted"/>
<dbReference type="InterPro" id="IPR043138">
    <property type="entry name" value="GGT_lsub"/>
</dbReference>
<dbReference type="PANTHER" id="PTHR43881">
    <property type="entry name" value="GAMMA-GLUTAMYLTRANSPEPTIDASE (AFU_ORTHOLOGUE AFUA_4G13580)"/>
    <property type="match status" value="1"/>
</dbReference>
<dbReference type="InterPro" id="IPR052896">
    <property type="entry name" value="GGT-like_enzyme"/>
</dbReference>
<dbReference type="Gene3D" id="3.60.20.40">
    <property type="match status" value="1"/>
</dbReference>
<evidence type="ECO:0000313" key="2">
    <source>
        <dbReference type="EMBL" id="KAK9835342.1"/>
    </source>
</evidence>
<gene>
    <name evidence="2" type="ORF">WJX81_003771</name>
</gene>
<dbReference type="Proteomes" id="UP001445335">
    <property type="component" value="Unassembled WGS sequence"/>
</dbReference>
<feature type="region of interest" description="Disordered" evidence="1">
    <location>
        <begin position="550"/>
        <end position="569"/>
    </location>
</feature>
<dbReference type="InterPro" id="IPR043137">
    <property type="entry name" value="GGT_ssub_C"/>
</dbReference>
<accession>A0AAW1RNC9</accession>
<sequence>MERRENDSALKFISRRSPVMGTRGMVACSQPLAAEAGMRMLQHGGTAADAAVAIAAALNVTEPCSTGIGGDAFCLFFDARTKEVTAILGCGAAPAALTLEAVRERGITGSELPMRGALAVTVPGAAALWEDTIKAFGKLPLAEVLQPAIELAENSFPVSPVTAHQWAEDAVPLMKASGAAAGAFLGPDGRPPRAGQLQRNPDLAATFRSVAQHGALEGFYKGRIAEAIVAALAQRGGVMAAEDLAAHRSHPTRPIHSIYRGHTIYEIPPPAAGVAALMALNSLEQDAAFPKAAWGSAEHLHALVESMRLGFVDALAYNADPEATGVPTADLLSKEYAKRRRAQLYRAEQAATMVPGDVTPDVVTAPARPGGDTVYFCAVDGAGNGCSFINSNYMGFGSGIVPEGCGFSLHNRGYGFILDPRHPNCLAPHKRPYHTIMPALATDPDGNLFATFGVMGAYQQPQGQLQVLSNMLDHGMEPQAALDAPRFSVAAANAAWGPACVKHSKVLLEEGFSEEAVTGLRRRGHAVTADVGGHARMVFGRGQIIRRDPRSGVLWGGSDPRSDGQVLGW</sequence>